<evidence type="ECO:0000313" key="2">
    <source>
        <dbReference type="Proteomes" id="UP000469763"/>
    </source>
</evidence>
<reference evidence="1 2" key="1">
    <citation type="submission" date="2019-10" db="EMBL/GenBank/DDBJ databases">
        <title>Bifidobacterium from non-human primates.</title>
        <authorList>
            <person name="Modesto M."/>
        </authorList>
    </citation>
    <scope>NUCLEOTIDE SEQUENCE [LARGE SCALE GENOMIC DNA]</scope>
    <source>
        <strain evidence="1 2">TREC</strain>
    </source>
</reference>
<name>A0A7K3TGU3_9BIFI</name>
<sequence length="221" mass="26188">MTDDAQATVAGLRDWFSAERMRRYEESALDPIALYVWNTRMSKAYFEDIAHVEVMLRNFISVRLASDCGREDWFDQADYFGFDYEFRKAVERVKRRIRYAGHDITSDRVIAGLSLDSWRFLLVRKLEPTVWKALRDKANGGIPYYRSRRRKEFEAHVIQLLNMRNRCSHQEPLIQPDADAERGYLDSQWENLLWIARVIDPKAADWIRSQSRVPALRARRP</sequence>
<dbReference type="OrthoDB" id="3418622at2"/>
<dbReference type="Proteomes" id="UP000469763">
    <property type="component" value="Unassembled WGS sequence"/>
</dbReference>
<comment type="caution">
    <text evidence="1">The sequence shown here is derived from an EMBL/GenBank/DDBJ whole genome shotgun (WGS) entry which is preliminary data.</text>
</comment>
<protein>
    <recommendedName>
        <fullName evidence="3">Abi family protein</fullName>
    </recommendedName>
</protein>
<accession>A0A7K3TGU3</accession>
<keyword evidence="2" id="KW-1185">Reference proteome</keyword>
<dbReference type="EMBL" id="WHZY01000005">
    <property type="protein sequence ID" value="NEG78317.1"/>
    <property type="molecule type" value="Genomic_DNA"/>
</dbReference>
<organism evidence="1 2">
    <name type="scientific">Bifidobacterium avesanii</name>
    <dbReference type="NCBI Taxonomy" id="1798157"/>
    <lineage>
        <taxon>Bacteria</taxon>
        <taxon>Bacillati</taxon>
        <taxon>Actinomycetota</taxon>
        <taxon>Actinomycetes</taxon>
        <taxon>Bifidobacteriales</taxon>
        <taxon>Bifidobacteriaceae</taxon>
        <taxon>Bifidobacterium</taxon>
    </lineage>
</organism>
<gene>
    <name evidence="1" type="ORF">GFD22_04910</name>
</gene>
<evidence type="ECO:0000313" key="1">
    <source>
        <dbReference type="EMBL" id="NEG78317.1"/>
    </source>
</evidence>
<dbReference type="AlphaFoldDB" id="A0A7K3TGU3"/>
<dbReference type="RefSeq" id="WP_152349921.1">
    <property type="nucleotide sequence ID" value="NZ_WBSN01000004.1"/>
</dbReference>
<evidence type="ECO:0008006" key="3">
    <source>
        <dbReference type="Google" id="ProtNLM"/>
    </source>
</evidence>
<proteinExistence type="predicted"/>